<proteinExistence type="predicted"/>
<protein>
    <submittedName>
        <fullName evidence="1">Chromosome partitioning protein ParB</fullName>
    </submittedName>
</protein>
<dbReference type="Pfam" id="PF08857">
    <property type="entry name" value="ParBc_2"/>
    <property type="match status" value="1"/>
</dbReference>
<organism evidence="1 2">
    <name type="scientific">Bradyrhizobium ontarionense</name>
    <dbReference type="NCBI Taxonomy" id="2898149"/>
    <lineage>
        <taxon>Bacteria</taxon>
        <taxon>Pseudomonadati</taxon>
        <taxon>Pseudomonadota</taxon>
        <taxon>Alphaproteobacteria</taxon>
        <taxon>Hyphomicrobiales</taxon>
        <taxon>Nitrobacteraceae</taxon>
        <taxon>Bradyrhizobium</taxon>
    </lineage>
</organism>
<reference evidence="1" key="1">
    <citation type="journal article" date="2024" name="Antonie Van Leeuwenhoek">
        <title>Bradyrhizobium ontarionense sp. nov., a novel bacterial symbiont isolated from Aeschynomene indica (Indian jointvetch), harbours photosynthesis, nitrogen fixation and nitrous oxide (N2O) reductase genes.</title>
        <authorList>
            <person name="Bromfield E.S.P."/>
            <person name="Cloutier S."/>
        </authorList>
    </citation>
    <scope>NUCLEOTIDE SEQUENCE</scope>
    <source>
        <strain evidence="1">A19</strain>
    </source>
</reference>
<evidence type="ECO:0000313" key="1">
    <source>
        <dbReference type="EMBL" id="UFZ04909.1"/>
    </source>
</evidence>
<dbReference type="SUPFAM" id="SSF110849">
    <property type="entry name" value="ParB/Sulfiredoxin"/>
    <property type="match status" value="1"/>
</dbReference>
<dbReference type="InterPro" id="IPR014956">
    <property type="entry name" value="ParBc_2"/>
</dbReference>
<dbReference type="EMBL" id="CP088156">
    <property type="protein sequence ID" value="UFZ04909.1"/>
    <property type="molecule type" value="Genomic_DNA"/>
</dbReference>
<dbReference type="InterPro" id="IPR036086">
    <property type="entry name" value="ParB/Sulfiredoxin_sf"/>
</dbReference>
<dbReference type="PIRSF" id="PIRSF029669">
    <property type="entry name" value="UCP029669"/>
    <property type="match status" value="1"/>
</dbReference>
<dbReference type="Proteomes" id="UP001431010">
    <property type="component" value="Chromosome"/>
</dbReference>
<sequence length="208" mass="23948">MANTREPLLHPVPILSLRPTQMTVGMREVKEKRERWREHKSAKKQAELLGKHMIPVVLGPDKRNYVVDHHHLARALHDEGVKDVLVTIIGDLTMVDRDAFWGVMDNKRWVYPYDAKGERRHFKDLPKTMADLKDDPFRSLAGELRRAGGFAKDTTPFSEFLWADFLRRKIKRKTIETHFAAAMEHALAFAKSHDAVYLPGWCGPASDD</sequence>
<dbReference type="InterPro" id="IPR016932">
    <property type="entry name" value="UCP029669"/>
</dbReference>
<dbReference type="CDD" id="cd16390">
    <property type="entry name" value="ParB_N_Srx_like"/>
    <property type="match status" value="1"/>
</dbReference>
<gene>
    <name evidence="1" type="ORF">LQG66_00875</name>
</gene>
<dbReference type="RefSeq" id="WP_231322342.1">
    <property type="nucleotide sequence ID" value="NZ_CP088156.1"/>
</dbReference>
<dbReference type="Gene3D" id="1.10.8.10">
    <property type="entry name" value="DNA helicase RuvA subunit, C-terminal domain"/>
    <property type="match status" value="1"/>
</dbReference>
<dbReference type="Gene3D" id="3.90.1530.10">
    <property type="entry name" value="Conserved hypothetical protein from pyrococcus furiosus pfu- 392566-001, ParB domain"/>
    <property type="match status" value="1"/>
</dbReference>
<evidence type="ECO:0000313" key="2">
    <source>
        <dbReference type="Proteomes" id="UP001431010"/>
    </source>
</evidence>
<accession>A0ABY3RCH5</accession>
<name>A0ABY3RCH5_9BRAD</name>
<keyword evidence="2" id="KW-1185">Reference proteome</keyword>